<dbReference type="OrthoDB" id="6091548at2"/>
<dbReference type="Proteomes" id="UP000236745">
    <property type="component" value="Unassembled WGS sequence"/>
</dbReference>
<name>A0A1H5XS16_9GAMM</name>
<protein>
    <submittedName>
        <fullName evidence="1">Uncharacterized protein</fullName>
    </submittedName>
</protein>
<proteinExistence type="predicted"/>
<reference evidence="1 2" key="1">
    <citation type="submission" date="2016-10" db="EMBL/GenBank/DDBJ databases">
        <authorList>
            <person name="de Groot N.N."/>
        </authorList>
    </citation>
    <scope>NUCLEOTIDE SEQUENCE [LARGE SCALE GENOMIC DNA]</scope>
    <source>
        <strain evidence="1 2">DSM 22012</strain>
    </source>
</reference>
<gene>
    <name evidence="1" type="ORF">SAMN05444390_1011483</name>
</gene>
<evidence type="ECO:0000313" key="2">
    <source>
        <dbReference type="Proteomes" id="UP000236745"/>
    </source>
</evidence>
<dbReference type="RefSeq" id="WP_104002384.1">
    <property type="nucleotide sequence ID" value="NZ_FNVQ01000001.1"/>
</dbReference>
<evidence type="ECO:0000313" key="1">
    <source>
        <dbReference type="EMBL" id="SEG14468.1"/>
    </source>
</evidence>
<dbReference type="EMBL" id="FNVQ01000001">
    <property type="protein sequence ID" value="SEG14468.1"/>
    <property type="molecule type" value="Genomic_DNA"/>
</dbReference>
<accession>A0A1H5XS16</accession>
<keyword evidence="2" id="KW-1185">Reference proteome</keyword>
<organism evidence="1 2">
    <name type="scientific">Marinobacterium lutimaris</name>
    <dbReference type="NCBI Taxonomy" id="568106"/>
    <lineage>
        <taxon>Bacteria</taxon>
        <taxon>Pseudomonadati</taxon>
        <taxon>Pseudomonadota</taxon>
        <taxon>Gammaproteobacteria</taxon>
        <taxon>Oceanospirillales</taxon>
        <taxon>Oceanospirillaceae</taxon>
        <taxon>Marinobacterium</taxon>
    </lineage>
</organism>
<dbReference type="AlphaFoldDB" id="A0A1H5XS16"/>
<sequence length="141" mass="14633">MWKLYTDAACTQVFGGTLSTVHYSDHSEGSLDYVFYFADVERDPADNGAYLLKMPGGGNYSFTIEDATPGSGHETTEIKTALTSAGLDNAVPGAALSIGVSATSGVTGAIPIHVRVTNAVTSAGVSVELSLRKPEGRVYAA</sequence>